<protein>
    <submittedName>
        <fullName evidence="1">Uncharacterized protein</fullName>
    </submittedName>
</protein>
<evidence type="ECO:0000313" key="2">
    <source>
        <dbReference type="Proteomes" id="UP000501690"/>
    </source>
</evidence>
<sequence length="115" mass="13115">MEKPRDLCVFPFLSSISGVQDAILHCAITISSYLETNRAIDCCYYESCFDIYGVFGVLWCLCRGLTMVAPVKFSWFEATLNVHSVLQVPNHFTGSSLLRRYTTVLMIYDCFNFTV</sequence>
<keyword evidence="2" id="KW-1185">Reference proteome</keyword>
<accession>A0A4D6NQV8</accession>
<evidence type="ECO:0000313" key="1">
    <source>
        <dbReference type="EMBL" id="QCE14889.1"/>
    </source>
</evidence>
<name>A0A4D6NQV8_VIGUN</name>
<dbReference type="AlphaFoldDB" id="A0A4D6NQV8"/>
<dbReference type="EMBL" id="CP039355">
    <property type="protein sequence ID" value="QCE14889.1"/>
    <property type="molecule type" value="Genomic_DNA"/>
</dbReference>
<organism evidence="1 2">
    <name type="scientific">Vigna unguiculata</name>
    <name type="common">Cowpea</name>
    <dbReference type="NCBI Taxonomy" id="3917"/>
    <lineage>
        <taxon>Eukaryota</taxon>
        <taxon>Viridiplantae</taxon>
        <taxon>Streptophyta</taxon>
        <taxon>Embryophyta</taxon>
        <taxon>Tracheophyta</taxon>
        <taxon>Spermatophyta</taxon>
        <taxon>Magnoliopsida</taxon>
        <taxon>eudicotyledons</taxon>
        <taxon>Gunneridae</taxon>
        <taxon>Pentapetalae</taxon>
        <taxon>rosids</taxon>
        <taxon>fabids</taxon>
        <taxon>Fabales</taxon>
        <taxon>Fabaceae</taxon>
        <taxon>Papilionoideae</taxon>
        <taxon>50 kb inversion clade</taxon>
        <taxon>NPAAA clade</taxon>
        <taxon>indigoferoid/millettioid clade</taxon>
        <taxon>Phaseoleae</taxon>
        <taxon>Vigna</taxon>
    </lineage>
</organism>
<proteinExistence type="predicted"/>
<reference evidence="1 2" key="1">
    <citation type="submission" date="2019-04" db="EMBL/GenBank/DDBJ databases">
        <title>An improved genome assembly and genetic linkage map for asparagus bean, Vigna unguiculata ssp. sesquipedialis.</title>
        <authorList>
            <person name="Xia Q."/>
            <person name="Zhang R."/>
            <person name="Dong Y."/>
        </authorList>
    </citation>
    <scope>NUCLEOTIDE SEQUENCE [LARGE SCALE GENOMIC DNA]</scope>
    <source>
        <tissue evidence="1">Leaf</tissue>
    </source>
</reference>
<dbReference type="Proteomes" id="UP000501690">
    <property type="component" value="Linkage Group LG11"/>
</dbReference>
<gene>
    <name evidence="1" type="ORF">DEO72_LG11g1895</name>
</gene>